<evidence type="ECO:0000313" key="4">
    <source>
        <dbReference type="Proteomes" id="UP000234206"/>
    </source>
</evidence>
<feature type="compositionally biased region" description="Polar residues" evidence="1">
    <location>
        <begin position="574"/>
        <end position="586"/>
    </location>
</feature>
<comment type="caution">
    <text evidence="3">The sequence shown here is derived from an EMBL/GenBank/DDBJ whole genome shotgun (WGS) entry which is preliminary data.</text>
</comment>
<feature type="region of interest" description="Disordered" evidence="1">
    <location>
        <begin position="208"/>
        <end position="242"/>
    </location>
</feature>
<dbReference type="AlphaFoldDB" id="A0A2I1PDC7"/>
<reference evidence="3 4" key="1">
    <citation type="submission" date="2017-12" db="EMBL/GenBank/DDBJ databases">
        <title>Phylogenetic diversity of female urinary microbiome.</title>
        <authorList>
            <person name="Thomas-White K."/>
            <person name="Wolfe A.J."/>
        </authorList>
    </citation>
    <scope>NUCLEOTIDE SEQUENCE [LARGE SCALE GENOMIC DNA]</scope>
    <source>
        <strain evidence="3 4">UMB1298</strain>
    </source>
</reference>
<dbReference type="Proteomes" id="UP000234206">
    <property type="component" value="Unassembled WGS sequence"/>
</dbReference>
<sequence length="655" mass="71127">MASTVFLLVGLLALVYLALVLVVGRTTPRQLVVGGTDVSRLSHERAHRTLQEEADRLDREPMTVVVDGRPHRIAASELGLGHDVDASLEGTTGRTWDPRDLWVRATGEVHRDWVVTVDESRLRERLGRLSQEVGTPARDASVRLEGTETVVTEARTGRGLDVRGTAEAVGDAWPATRRVDARIREQRPAVTTRQVREFADRVLGPALSGPVTLVATPDAAEPSPDPTASPSGDAPQEDVPPHEQPVVLSREVLASMLSVGGEGGRPSLEVDASRWVEELDAGHPLADRPARDARLVTAGEGARVEPGRAGRQVSVGDVEEAVRQAVRAQERRAPVGVHVVQPAKDGQGWRTDRMGTFTTRLPGGQENAARTHNIRTLARQLDGTVVAAGDQFSLVRVMGEPTEEKGYREAHVISDGTLSNAVGGGLSQVSTAVYNVAFEAGVQLDEHKPHSYYIARYPEGREATLWYPSIDNRWTNDTPAPVLLRTRVEGQDLTLTLYGVRQYDVESTTRERQHVVEPRKYWSNSSTCISQHGVKGFDVTVERRLEPVQGFDGPARTETVDTHYEPSDEVWCTNPASPEFSGSTVPPSWDYRPFSERKADKAQDARDRAEREARADQQAEQEAAEQDGRPEGGASPSPSSSPSGEPGAGPSASAG</sequence>
<dbReference type="PANTHER" id="PTHR35788:SF1">
    <property type="entry name" value="EXPORTED PROTEIN"/>
    <property type="match status" value="1"/>
</dbReference>
<dbReference type="InterPro" id="IPR007391">
    <property type="entry name" value="Vancomycin_resist_VanW"/>
</dbReference>
<name>A0A2I1PDC7_9MICO</name>
<evidence type="ECO:0000259" key="2">
    <source>
        <dbReference type="Pfam" id="PF12229"/>
    </source>
</evidence>
<protein>
    <recommendedName>
        <fullName evidence="2">YoaR-like putative peptidoglycan binding domain-containing protein</fullName>
    </recommendedName>
</protein>
<dbReference type="InterPro" id="IPR052913">
    <property type="entry name" value="Glycopeptide_resist_protein"/>
</dbReference>
<dbReference type="PANTHER" id="PTHR35788">
    <property type="entry name" value="EXPORTED PROTEIN-RELATED"/>
    <property type="match status" value="1"/>
</dbReference>
<dbReference type="Pfam" id="PF04294">
    <property type="entry name" value="VanW"/>
    <property type="match status" value="1"/>
</dbReference>
<feature type="region of interest" description="Disordered" evidence="1">
    <location>
        <begin position="550"/>
        <end position="655"/>
    </location>
</feature>
<dbReference type="EMBL" id="PKIZ01000002">
    <property type="protein sequence ID" value="PKZ42629.1"/>
    <property type="molecule type" value="Genomic_DNA"/>
</dbReference>
<keyword evidence="4" id="KW-1185">Reference proteome</keyword>
<organism evidence="3 4">
    <name type="scientific">Kytococcus schroeteri</name>
    <dbReference type="NCBI Taxonomy" id="138300"/>
    <lineage>
        <taxon>Bacteria</taxon>
        <taxon>Bacillati</taxon>
        <taxon>Actinomycetota</taxon>
        <taxon>Actinomycetes</taxon>
        <taxon>Micrococcales</taxon>
        <taxon>Kytococcaceae</taxon>
        <taxon>Kytococcus</taxon>
    </lineage>
</organism>
<evidence type="ECO:0000256" key="1">
    <source>
        <dbReference type="SAM" id="MobiDB-lite"/>
    </source>
</evidence>
<feature type="compositionally biased region" description="Basic and acidic residues" evidence="1">
    <location>
        <begin position="593"/>
        <end position="617"/>
    </location>
</feature>
<dbReference type="Pfam" id="PF12229">
    <property type="entry name" value="PG_binding_4"/>
    <property type="match status" value="2"/>
</dbReference>
<feature type="compositionally biased region" description="Low complexity" evidence="1">
    <location>
        <begin position="632"/>
        <end position="655"/>
    </location>
</feature>
<gene>
    <name evidence="3" type="ORF">CYJ76_01830</name>
</gene>
<dbReference type="InterPro" id="IPR022029">
    <property type="entry name" value="YoaR-like_PG-bd"/>
</dbReference>
<feature type="domain" description="YoaR-like putative peptidoglycan binding" evidence="2">
    <location>
        <begin position="266"/>
        <end position="332"/>
    </location>
</feature>
<accession>A0A2I1PDC7</accession>
<proteinExistence type="predicted"/>
<evidence type="ECO:0000313" key="3">
    <source>
        <dbReference type="EMBL" id="PKZ42629.1"/>
    </source>
</evidence>
<feature type="domain" description="YoaR-like putative peptidoglycan binding" evidence="2">
    <location>
        <begin position="113"/>
        <end position="173"/>
    </location>
</feature>